<dbReference type="InParanoid" id="A0A7M7H9C8"/>
<dbReference type="EnsemblMetazoa" id="XM_031933759">
    <property type="protein sequence ID" value="XP_031789619"/>
    <property type="gene ID" value="LOC100119492"/>
</dbReference>
<dbReference type="EnsemblMetazoa" id="XM_008214093">
    <property type="protein sequence ID" value="XP_008212315"/>
    <property type="gene ID" value="LOC100119492"/>
</dbReference>
<dbReference type="EnsemblMetazoa" id="XM_001603210">
    <property type="protein sequence ID" value="XP_001603260"/>
    <property type="gene ID" value="LOC100119492"/>
</dbReference>
<dbReference type="InterPro" id="IPR004853">
    <property type="entry name" value="Sugar_P_trans_dom"/>
</dbReference>
<accession>A0A7M7H9C8</accession>
<organism evidence="7 8">
    <name type="scientific">Nasonia vitripennis</name>
    <name type="common">Parasitic wasp</name>
    <dbReference type="NCBI Taxonomy" id="7425"/>
    <lineage>
        <taxon>Eukaryota</taxon>
        <taxon>Metazoa</taxon>
        <taxon>Ecdysozoa</taxon>
        <taxon>Arthropoda</taxon>
        <taxon>Hexapoda</taxon>
        <taxon>Insecta</taxon>
        <taxon>Pterygota</taxon>
        <taxon>Neoptera</taxon>
        <taxon>Endopterygota</taxon>
        <taxon>Hymenoptera</taxon>
        <taxon>Apocrita</taxon>
        <taxon>Proctotrupomorpha</taxon>
        <taxon>Chalcidoidea</taxon>
        <taxon>Pteromalidae</taxon>
        <taxon>Pteromalinae</taxon>
        <taxon>Nasonia</taxon>
    </lineage>
</organism>
<dbReference type="EnsemblMetazoa" id="XM_031933761">
    <property type="protein sequence ID" value="XP_031789621"/>
    <property type="gene ID" value="LOC100119492"/>
</dbReference>
<feature type="transmembrane region" description="Helical" evidence="5">
    <location>
        <begin position="300"/>
        <end position="320"/>
    </location>
</feature>
<dbReference type="GeneID" id="100119492"/>
<dbReference type="RefSeq" id="XP_031789619.1">
    <property type="nucleotide sequence ID" value="XM_031933759.2"/>
</dbReference>
<feature type="transmembrane region" description="Helical" evidence="5">
    <location>
        <begin position="41"/>
        <end position="61"/>
    </location>
</feature>
<dbReference type="OrthoDB" id="18894at2759"/>
<evidence type="ECO:0000256" key="5">
    <source>
        <dbReference type="SAM" id="Phobius"/>
    </source>
</evidence>
<evidence type="ECO:0000259" key="6">
    <source>
        <dbReference type="Pfam" id="PF03151"/>
    </source>
</evidence>
<dbReference type="EnsemblMetazoa" id="XM_008214094">
    <property type="protein sequence ID" value="XP_008212316"/>
    <property type="gene ID" value="LOC100119492"/>
</dbReference>
<dbReference type="EnsemblMetazoa" id="XM_032599174">
    <property type="protein sequence ID" value="XP_032455065"/>
    <property type="gene ID" value="LOC100119492"/>
</dbReference>
<evidence type="ECO:0000256" key="3">
    <source>
        <dbReference type="ARBA" id="ARBA00022989"/>
    </source>
</evidence>
<dbReference type="GO" id="GO:0016020">
    <property type="term" value="C:membrane"/>
    <property type="evidence" value="ECO:0007669"/>
    <property type="project" value="UniProtKB-SubCell"/>
</dbReference>
<feature type="transmembrane region" description="Helical" evidence="5">
    <location>
        <begin position="168"/>
        <end position="186"/>
    </location>
</feature>
<dbReference type="RefSeq" id="XP_008212315.1">
    <property type="nucleotide sequence ID" value="XM_008214093.4"/>
</dbReference>
<keyword evidence="4 5" id="KW-0472">Membrane</keyword>
<reference evidence="7" key="1">
    <citation type="submission" date="2021-01" db="UniProtKB">
        <authorList>
            <consortium name="EnsemblMetazoa"/>
        </authorList>
    </citation>
    <scope>IDENTIFICATION</scope>
</reference>
<dbReference type="SMR" id="A0A7M7H9C8"/>
<feature type="transmembrane region" description="Helical" evidence="5">
    <location>
        <begin position="269"/>
        <end position="293"/>
    </location>
</feature>
<keyword evidence="8" id="KW-1185">Reference proteome</keyword>
<evidence type="ECO:0000256" key="2">
    <source>
        <dbReference type="ARBA" id="ARBA00022692"/>
    </source>
</evidence>
<dbReference type="AlphaFoldDB" id="A0A7M7H9C8"/>
<keyword evidence="2 5" id="KW-0812">Transmembrane</keyword>
<keyword evidence="3 5" id="KW-1133">Transmembrane helix</keyword>
<dbReference type="Pfam" id="PF03151">
    <property type="entry name" value="TPT"/>
    <property type="match status" value="1"/>
</dbReference>
<feature type="transmembrane region" description="Helical" evidence="5">
    <location>
        <begin position="73"/>
        <end position="92"/>
    </location>
</feature>
<dbReference type="RefSeq" id="XP_031789621.1">
    <property type="nucleotide sequence ID" value="XM_031933761.2"/>
</dbReference>
<evidence type="ECO:0000256" key="1">
    <source>
        <dbReference type="ARBA" id="ARBA00004141"/>
    </source>
</evidence>
<dbReference type="RefSeq" id="XP_031789620.1">
    <property type="nucleotide sequence ID" value="XM_031933760.2"/>
</dbReference>
<feature type="transmembrane region" description="Helical" evidence="5">
    <location>
        <begin position="113"/>
        <end position="134"/>
    </location>
</feature>
<proteinExistence type="predicted"/>
<feature type="transmembrane region" description="Helical" evidence="5">
    <location>
        <begin position="140"/>
        <end position="161"/>
    </location>
</feature>
<dbReference type="InterPro" id="IPR050186">
    <property type="entry name" value="TPT_transporter"/>
</dbReference>
<feature type="transmembrane region" description="Helical" evidence="5">
    <location>
        <begin position="231"/>
        <end position="249"/>
    </location>
</feature>
<dbReference type="RefSeq" id="XP_008212316.1">
    <property type="nucleotide sequence ID" value="XM_008214094.4"/>
</dbReference>
<feature type="domain" description="Sugar phosphate transporter" evidence="6">
    <location>
        <begin position="45"/>
        <end position="342"/>
    </location>
</feature>
<name>A0A7M7H9C8_NASVI</name>
<dbReference type="Proteomes" id="UP000002358">
    <property type="component" value="Chromosome 1"/>
</dbReference>
<dbReference type="EnsemblMetazoa" id="XM_031933760">
    <property type="protein sequence ID" value="XP_031789620"/>
    <property type="gene ID" value="LOC100119492"/>
</dbReference>
<dbReference type="RefSeq" id="XP_001603260.2">
    <property type="nucleotide sequence ID" value="XM_001603210.6"/>
</dbReference>
<evidence type="ECO:0000256" key="4">
    <source>
        <dbReference type="ARBA" id="ARBA00023136"/>
    </source>
</evidence>
<evidence type="ECO:0000313" key="8">
    <source>
        <dbReference type="Proteomes" id="UP000002358"/>
    </source>
</evidence>
<protein>
    <recommendedName>
        <fullName evidence="6">Sugar phosphate transporter domain-containing protein</fullName>
    </recommendedName>
</protein>
<sequence>MPRSNVKYELTRDDEDTNDYYLQHGQEYQTVSKKAIFWRKMMQSIILISIYFVLSIGLTFYQKWLYGDYKFNFPLFVVCCHLVMKFFLASLIRHIRKCCKTQQQICRLSWQTAIWTIGPPGIASGLDIGFSNWAMSLITMSLYTMTKSTTIIFILGFALLFKLEKKSWVLAGIVFMISGGLLMFTYESTQFNLLGFSLCLLASLTSGIRWTTAQLIMQKSKLGLKNPVDMMYYMQPWMLISILPVTAVIEGAKIYNDLSNFDWSDTSTIVATIFVICSGAVLAFGMEVLEFLVVTYGSSLTLSISGIFKEICILVIAYVWKGDQMSGLNFVGLLMCLGGICLHVIQKILISNKESVNELELQTNSMATTCSKSDEAIDSNPLIMQKSSSLTNLLNANFSSDEEDDILRRENPKQILSEISQRRE</sequence>
<feature type="transmembrane region" description="Helical" evidence="5">
    <location>
        <begin position="192"/>
        <end position="210"/>
    </location>
</feature>
<evidence type="ECO:0000313" key="7">
    <source>
        <dbReference type="EnsemblMetazoa" id="XP_008212316"/>
    </source>
</evidence>
<comment type="subcellular location">
    <subcellularLocation>
        <location evidence="1">Membrane</location>
        <topology evidence="1">Multi-pass membrane protein</topology>
    </subcellularLocation>
</comment>
<dbReference type="FunCoup" id="A0A7M7H9C8">
    <property type="interactions" value="2031"/>
</dbReference>
<dbReference type="KEGG" id="nvi:100119492"/>
<dbReference type="PANTHER" id="PTHR11132">
    <property type="entry name" value="SOLUTE CARRIER FAMILY 35"/>
    <property type="match status" value="1"/>
</dbReference>
<dbReference type="RefSeq" id="XP_032455065.1">
    <property type="nucleotide sequence ID" value="XM_032599174.1"/>
</dbReference>
<feature type="transmembrane region" description="Helical" evidence="5">
    <location>
        <begin position="326"/>
        <end position="345"/>
    </location>
</feature>